<comment type="caution">
    <text evidence="5">The sequence shown here is derived from an EMBL/GenBank/DDBJ whole genome shotgun (WGS) entry which is preliminary data.</text>
</comment>
<keyword evidence="3" id="KW-0804">Transcription</keyword>
<evidence type="ECO:0000259" key="4">
    <source>
        <dbReference type="PROSITE" id="PS01124"/>
    </source>
</evidence>
<dbReference type="GO" id="GO:0043565">
    <property type="term" value="F:sequence-specific DNA binding"/>
    <property type="evidence" value="ECO:0007669"/>
    <property type="project" value="InterPro"/>
</dbReference>
<sequence length="317" mass="37086">MAANLKAEKKMDEKIREIGVAQFNPYVRYVNRLEGSVHENHIVPWRILYDFEVIFVTKGALKVLKDDSEYTIGEGCLHIMPPFVRHTRIVPERVATTYYGVHLDFMFDESSPDFSAWEVYKQPCERKLNTVPIRPDLAARKSYKPAIMELVESYPVRNKPRFVELFNKLYETFQDKSVGGRFCTKAYMILIIAEFLDDLKNQDAENASGADYVSQFIDYTMNHYSEEIDLNKVVRDYGISPSRFRAIFKHQMNRAPLEYIIDYRMEQAKKLFLTGKYNISEVGYMVGYDDMHYFSRLFKQKVGCSPTAFIKNLQHTS</sequence>
<dbReference type="GO" id="GO:0003700">
    <property type="term" value="F:DNA-binding transcription factor activity"/>
    <property type="evidence" value="ECO:0007669"/>
    <property type="project" value="InterPro"/>
</dbReference>
<dbReference type="EMBL" id="SDOZ01000002">
    <property type="protein sequence ID" value="RXZ62276.1"/>
    <property type="molecule type" value="Genomic_DNA"/>
</dbReference>
<dbReference type="PANTHER" id="PTHR43280:SF28">
    <property type="entry name" value="HTH-TYPE TRANSCRIPTIONAL ACTIVATOR RHAS"/>
    <property type="match status" value="1"/>
</dbReference>
<accession>A0A4V1QVD5</accession>
<dbReference type="InterPro" id="IPR018060">
    <property type="entry name" value="HTH_AraC"/>
</dbReference>
<proteinExistence type="predicted"/>
<dbReference type="Pfam" id="PF12833">
    <property type="entry name" value="HTH_18"/>
    <property type="match status" value="1"/>
</dbReference>
<gene>
    <name evidence="5" type="ORF">ESZ91_07740</name>
</gene>
<protein>
    <submittedName>
        <fullName evidence="5">AraC family transcriptional regulator</fullName>
    </submittedName>
</protein>
<dbReference type="PANTHER" id="PTHR43280">
    <property type="entry name" value="ARAC-FAMILY TRANSCRIPTIONAL REGULATOR"/>
    <property type="match status" value="1"/>
</dbReference>
<keyword evidence="6" id="KW-1185">Reference proteome</keyword>
<evidence type="ECO:0000256" key="1">
    <source>
        <dbReference type="ARBA" id="ARBA00023015"/>
    </source>
</evidence>
<feature type="domain" description="HTH araC/xylS-type" evidence="4">
    <location>
        <begin position="214"/>
        <end position="312"/>
    </location>
</feature>
<dbReference type="PROSITE" id="PS01124">
    <property type="entry name" value="HTH_ARAC_FAMILY_2"/>
    <property type="match status" value="1"/>
</dbReference>
<evidence type="ECO:0000256" key="2">
    <source>
        <dbReference type="ARBA" id="ARBA00023125"/>
    </source>
</evidence>
<dbReference type="InterPro" id="IPR009057">
    <property type="entry name" value="Homeodomain-like_sf"/>
</dbReference>
<dbReference type="AlphaFoldDB" id="A0A4V1QVD5"/>
<reference evidence="5 6" key="1">
    <citation type="journal article" date="2019" name="Gut">
        <title>Antibiotics-induced monodominance of a novel gut bacterial order.</title>
        <authorList>
            <person name="Hildebrand F."/>
            <person name="Moitinho-Silva L."/>
            <person name="Blasche S."/>
            <person name="Jahn M.T."/>
            <person name="Gossmann T.I."/>
            <person name="Heuerta-Cepas J."/>
            <person name="Hercog R."/>
            <person name="Luetge M."/>
            <person name="Bahram M."/>
            <person name="Pryszlak A."/>
            <person name="Alves R.J."/>
            <person name="Waszak S.M."/>
            <person name="Zhu A."/>
            <person name="Ye L."/>
            <person name="Costea P.I."/>
            <person name="Aalvink S."/>
            <person name="Belzer C."/>
            <person name="Forslund S.K."/>
            <person name="Sunagawa S."/>
            <person name="Hentschel U."/>
            <person name="Merten C."/>
            <person name="Patil K.R."/>
            <person name="Benes V."/>
            <person name="Bork P."/>
        </authorList>
    </citation>
    <scope>NUCLEOTIDE SEQUENCE [LARGE SCALE GENOMIC DNA]</scope>
    <source>
        <strain evidence="5 6">HDS1380</strain>
    </source>
</reference>
<organism evidence="5 6">
    <name type="scientific">Candidatus Borkfalkia ceftriaxoniphila</name>
    <dbReference type="NCBI Taxonomy" id="2508949"/>
    <lineage>
        <taxon>Bacteria</taxon>
        <taxon>Bacillati</taxon>
        <taxon>Bacillota</taxon>
        <taxon>Clostridia</taxon>
        <taxon>Christensenellales</taxon>
        <taxon>Christensenellaceae</taxon>
        <taxon>Candidatus Borkfalkia</taxon>
    </lineage>
</organism>
<dbReference type="InterPro" id="IPR037923">
    <property type="entry name" value="HTH-like"/>
</dbReference>
<evidence type="ECO:0000256" key="3">
    <source>
        <dbReference type="ARBA" id="ARBA00023163"/>
    </source>
</evidence>
<dbReference type="Proteomes" id="UP000291269">
    <property type="component" value="Unassembled WGS sequence"/>
</dbReference>
<evidence type="ECO:0000313" key="6">
    <source>
        <dbReference type="Proteomes" id="UP000291269"/>
    </source>
</evidence>
<dbReference type="OrthoDB" id="625043at2"/>
<dbReference type="SUPFAM" id="SSF46689">
    <property type="entry name" value="Homeodomain-like"/>
    <property type="match status" value="2"/>
</dbReference>
<evidence type="ECO:0000313" key="5">
    <source>
        <dbReference type="EMBL" id="RXZ62276.1"/>
    </source>
</evidence>
<name>A0A4V1QVD5_9FIRM</name>
<dbReference type="SMART" id="SM00342">
    <property type="entry name" value="HTH_ARAC"/>
    <property type="match status" value="1"/>
</dbReference>
<dbReference type="Gene3D" id="1.10.10.60">
    <property type="entry name" value="Homeodomain-like"/>
    <property type="match status" value="2"/>
</dbReference>
<dbReference type="SUPFAM" id="SSF51215">
    <property type="entry name" value="Regulatory protein AraC"/>
    <property type="match status" value="1"/>
</dbReference>
<keyword evidence="1" id="KW-0805">Transcription regulation</keyword>
<keyword evidence="2" id="KW-0238">DNA-binding</keyword>